<dbReference type="OrthoDB" id="1909293at2759"/>
<evidence type="ECO:0000259" key="1">
    <source>
        <dbReference type="PROSITE" id="PS51277"/>
    </source>
</evidence>
<comment type="caution">
    <text evidence="2">The sequence shown here is derived from an EMBL/GenBank/DDBJ whole genome shotgun (WGS) entry which is preliminary data.</text>
</comment>
<organism evidence="2 3">
    <name type="scientific">Miscanthus lutarioriparius</name>
    <dbReference type="NCBI Taxonomy" id="422564"/>
    <lineage>
        <taxon>Eukaryota</taxon>
        <taxon>Viridiplantae</taxon>
        <taxon>Streptophyta</taxon>
        <taxon>Embryophyta</taxon>
        <taxon>Tracheophyta</taxon>
        <taxon>Spermatophyta</taxon>
        <taxon>Magnoliopsida</taxon>
        <taxon>Liliopsida</taxon>
        <taxon>Poales</taxon>
        <taxon>Poaceae</taxon>
        <taxon>PACMAD clade</taxon>
        <taxon>Panicoideae</taxon>
        <taxon>Andropogonodae</taxon>
        <taxon>Andropogoneae</taxon>
        <taxon>Saccharinae</taxon>
        <taxon>Miscanthus</taxon>
    </lineage>
</organism>
<name>A0A811RIH0_9POAL</name>
<gene>
    <name evidence="2" type="ORF">NCGR_LOCUS52922</name>
</gene>
<accession>A0A811RIH0</accession>
<dbReference type="AlphaFoldDB" id="A0A811RIH0"/>
<dbReference type="InterPro" id="IPR004873">
    <property type="entry name" value="BURP_dom"/>
</dbReference>
<dbReference type="SMART" id="SM01045">
    <property type="entry name" value="BURP"/>
    <property type="match status" value="1"/>
</dbReference>
<feature type="domain" description="BURP" evidence="1">
    <location>
        <begin position="73"/>
        <end position="296"/>
    </location>
</feature>
<proteinExistence type="predicted"/>
<evidence type="ECO:0000313" key="2">
    <source>
        <dbReference type="EMBL" id="CAD6269620.1"/>
    </source>
</evidence>
<dbReference type="PANTHER" id="PTHR31236:SF24">
    <property type="entry name" value="BURP DOMAIN PROTEIN RD22"/>
    <property type="match status" value="1"/>
</dbReference>
<dbReference type="PROSITE" id="PS51277">
    <property type="entry name" value="BURP"/>
    <property type="match status" value="1"/>
</dbReference>
<dbReference type="InterPro" id="IPR044816">
    <property type="entry name" value="BURP"/>
</dbReference>
<dbReference type="Pfam" id="PF03181">
    <property type="entry name" value="BURP"/>
    <property type="match status" value="1"/>
</dbReference>
<dbReference type="EMBL" id="CAJGYO010000015">
    <property type="protein sequence ID" value="CAD6269620.1"/>
    <property type="molecule type" value="Genomic_DNA"/>
</dbReference>
<sequence length="300" mass="32413">MAHGQLAASTPATRFWEQALPGTTMPEVIADFVQKGIDQSPLVEHYSAHPSISMCTLFNTICDPQMVAETGIYFHEAQLHPGSTMTLSFPAEVEIPILPHNVADKVPFNNLSDVLATFHISPGSVEATQVEDTLRKCREPPLAGEAKACTTSLESTVQAAMDMLGTTTSQLQGGGGGDYVWAATSALPRGGLLPRRQYVVQTVTPLVGSRYVSCHKVPFPYAVYQCHVTNRGYKAYMVSLSGRHEGPMVSLLAFCHFDTSCWNPMHPAFQILNTHPGGGTPVCHFMSYGNLAFVKKAGTA</sequence>
<keyword evidence="3" id="KW-1185">Reference proteome</keyword>
<reference evidence="2" key="1">
    <citation type="submission" date="2020-10" db="EMBL/GenBank/DDBJ databases">
        <authorList>
            <person name="Han B."/>
            <person name="Lu T."/>
            <person name="Zhao Q."/>
            <person name="Huang X."/>
            <person name="Zhao Y."/>
        </authorList>
    </citation>
    <scope>NUCLEOTIDE SEQUENCE</scope>
</reference>
<dbReference type="PANTHER" id="PTHR31236">
    <property type="entry name" value="BURP DOMAIN PROTEIN USPL1-LIKE"/>
    <property type="match status" value="1"/>
</dbReference>
<dbReference type="Proteomes" id="UP000604825">
    <property type="component" value="Unassembled WGS sequence"/>
</dbReference>
<evidence type="ECO:0000313" key="3">
    <source>
        <dbReference type="Proteomes" id="UP000604825"/>
    </source>
</evidence>
<protein>
    <recommendedName>
        <fullName evidence="1">BURP domain-containing protein</fullName>
    </recommendedName>
</protein>